<dbReference type="GO" id="GO:0051301">
    <property type="term" value="P:cell division"/>
    <property type="evidence" value="ECO:0007669"/>
    <property type="project" value="InterPro"/>
</dbReference>
<name>A0A4Q1SDT6_9BACT</name>
<dbReference type="SUPFAM" id="SSF48452">
    <property type="entry name" value="TPR-like"/>
    <property type="match status" value="1"/>
</dbReference>
<evidence type="ECO:0000313" key="6">
    <source>
        <dbReference type="EMBL" id="RXS95406.1"/>
    </source>
</evidence>
<dbReference type="InterPro" id="IPR011990">
    <property type="entry name" value="TPR-like_helical_dom_sf"/>
</dbReference>
<reference evidence="6 7" key="1">
    <citation type="journal article" date="2016" name="Int. J. Syst. Evol. Microbiol.">
        <title>Acidipila dinghuensis sp. nov., an acidobacterium isolated from forest soil.</title>
        <authorList>
            <person name="Jiang Y.W."/>
            <person name="Wang J."/>
            <person name="Chen M.H."/>
            <person name="Lv Y.Y."/>
            <person name="Qiu L.H."/>
        </authorList>
    </citation>
    <scope>NUCLEOTIDE SEQUENCE [LARGE SCALE GENOMIC DNA]</scope>
    <source>
        <strain evidence="6 7">DHOF10</strain>
    </source>
</reference>
<dbReference type="AlphaFoldDB" id="A0A4Q1SDT6"/>
<evidence type="ECO:0000256" key="1">
    <source>
        <dbReference type="ARBA" id="ARBA00022729"/>
    </source>
</evidence>
<dbReference type="OrthoDB" id="9768142at2"/>
<evidence type="ECO:0000256" key="4">
    <source>
        <dbReference type="SAM" id="SignalP"/>
    </source>
</evidence>
<evidence type="ECO:0000259" key="5">
    <source>
        <dbReference type="Pfam" id="PF13525"/>
    </source>
</evidence>
<feature type="signal peptide" evidence="4">
    <location>
        <begin position="1"/>
        <end position="28"/>
    </location>
</feature>
<keyword evidence="1 4" id="KW-0732">Signal</keyword>
<proteinExistence type="inferred from homology"/>
<accession>A0A4Q1SDT6</accession>
<dbReference type="Proteomes" id="UP000290253">
    <property type="component" value="Unassembled WGS sequence"/>
</dbReference>
<keyword evidence="2" id="KW-0802">TPR repeat</keyword>
<dbReference type="Gene3D" id="1.10.287.1490">
    <property type="match status" value="1"/>
</dbReference>
<dbReference type="Gene3D" id="1.25.40.10">
    <property type="entry name" value="Tetratricopeptide repeat domain"/>
    <property type="match status" value="1"/>
</dbReference>
<dbReference type="InterPro" id="IPR019734">
    <property type="entry name" value="TPR_rpt"/>
</dbReference>
<protein>
    <submittedName>
        <fullName evidence="6">Tetratricopeptide repeat protein</fullName>
    </submittedName>
</protein>
<comment type="caution">
    <text evidence="6">The sequence shown here is derived from an EMBL/GenBank/DDBJ whole genome shotgun (WGS) entry which is preliminary data.</text>
</comment>
<feature type="repeat" description="TPR" evidence="2">
    <location>
        <begin position="216"/>
        <end position="249"/>
    </location>
</feature>
<gene>
    <name evidence="6" type="ORF">ESZ00_12560</name>
</gene>
<feature type="chain" id="PRO_5020958771" evidence="4">
    <location>
        <begin position="29"/>
        <end position="312"/>
    </location>
</feature>
<dbReference type="SUPFAM" id="SSF90257">
    <property type="entry name" value="Myosin rod fragments"/>
    <property type="match status" value="1"/>
</dbReference>
<feature type="compositionally biased region" description="Low complexity" evidence="3">
    <location>
        <begin position="137"/>
        <end position="170"/>
    </location>
</feature>
<dbReference type="EMBL" id="SDMK01000002">
    <property type="protein sequence ID" value="RXS95406.1"/>
    <property type="molecule type" value="Genomic_DNA"/>
</dbReference>
<feature type="region of interest" description="Disordered" evidence="3">
    <location>
        <begin position="133"/>
        <end position="178"/>
    </location>
</feature>
<feature type="domain" description="Outer membrane lipoprotein BamD-like" evidence="5">
    <location>
        <begin position="178"/>
        <end position="297"/>
    </location>
</feature>
<dbReference type="SMART" id="SM00028">
    <property type="entry name" value="TPR"/>
    <property type="match status" value="2"/>
</dbReference>
<dbReference type="InterPro" id="IPR039565">
    <property type="entry name" value="BamD-like"/>
</dbReference>
<dbReference type="InterPro" id="IPR034706">
    <property type="entry name" value="CpoB"/>
</dbReference>
<dbReference type="Pfam" id="PF13525">
    <property type="entry name" value="YfiO"/>
    <property type="match status" value="1"/>
</dbReference>
<keyword evidence="7" id="KW-1185">Reference proteome</keyword>
<organism evidence="6 7">
    <name type="scientific">Silvibacterium dinghuense</name>
    <dbReference type="NCBI Taxonomy" id="1560006"/>
    <lineage>
        <taxon>Bacteria</taxon>
        <taxon>Pseudomonadati</taxon>
        <taxon>Acidobacteriota</taxon>
        <taxon>Terriglobia</taxon>
        <taxon>Terriglobales</taxon>
        <taxon>Acidobacteriaceae</taxon>
        <taxon>Silvibacterium</taxon>
    </lineage>
</organism>
<evidence type="ECO:0000256" key="2">
    <source>
        <dbReference type="PROSITE-ProRule" id="PRU00339"/>
    </source>
</evidence>
<dbReference type="HAMAP" id="MF_02066">
    <property type="entry name" value="CpoB"/>
    <property type="match status" value="1"/>
</dbReference>
<evidence type="ECO:0000313" key="7">
    <source>
        <dbReference type="Proteomes" id="UP000290253"/>
    </source>
</evidence>
<evidence type="ECO:0000256" key="3">
    <source>
        <dbReference type="SAM" id="MobiDB-lite"/>
    </source>
</evidence>
<sequence>MIPMRKSLIPLPAVAALALMLPAPPAHAVSKEMVQLQTQVQQLQDMIQHLQTSNDQSMGVLQHLVEQTADSVNRMSQTLNTLQQQVEAQNGQGGKVDQLSGQIQGVNDSIDEMKTRMAKLDKTLQDIQSQLQNIQSQPAGQQPAGQPGQPGAQPGNAQPGQPQAMGAAPAPQQPQAPPVDQLYQSALRDYTSARYDLASGEFGDVIKYYPQDDMAGNAYFYLGEISYRKGDYPTAIQNYDAVLEQFSGSSKAPAAQLRKGLAEIAANQKDAGIRDLRSLIQRYPQTPEAAQARSRLNGMGVRIVAAKPSAYR</sequence>
<dbReference type="PROSITE" id="PS50005">
    <property type="entry name" value="TPR"/>
    <property type="match status" value="1"/>
</dbReference>